<gene>
    <name evidence="10 13" type="primary">hisH</name>
    <name evidence="13" type="ORF">HYY65_05775</name>
</gene>
<dbReference type="PANTHER" id="PTHR42701:SF1">
    <property type="entry name" value="IMIDAZOLE GLYCEROL PHOSPHATE SYNTHASE SUBUNIT HISH"/>
    <property type="match status" value="1"/>
</dbReference>
<name>A0A932GP01_UNCTE</name>
<protein>
    <recommendedName>
        <fullName evidence="10">Imidazole glycerol phosphate synthase subunit HisH</fullName>
        <ecNumber evidence="10">4.3.2.10</ecNumber>
    </recommendedName>
    <alternativeName>
        <fullName evidence="10">IGP synthase glutaminase subunit</fullName>
        <ecNumber evidence="10">3.5.1.2</ecNumber>
    </alternativeName>
    <alternativeName>
        <fullName evidence="10">IGP synthase subunit HisH</fullName>
    </alternativeName>
    <alternativeName>
        <fullName evidence="10">ImGP synthase subunit HisH</fullName>
        <shortName evidence="10">IGPS subunit HisH</shortName>
    </alternativeName>
</protein>
<evidence type="ECO:0000256" key="7">
    <source>
        <dbReference type="ARBA" id="ARBA00023239"/>
    </source>
</evidence>
<dbReference type="EC" id="4.3.2.10" evidence="10"/>
<feature type="active site" evidence="10 11">
    <location>
        <position position="188"/>
    </location>
</feature>
<dbReference type="CDD" id="cd01748">
    <property type="entry name" value="GATase1_IGP_Synthase"/>
    <property type="match status" value="1"/>
</dbReference>
<feature type="active site" description="Nucleophile" evidence="10 11">
    <location>
        <position position="79"/>
    </location>
</feature>
<dbReference type="GO" id="GO:0016829">
    <property type="term" value="F:lyase activity"/>
    <property type="evidence" value="ECO:0007669"/>
    <property type="project" value="UniProtKB-KW"/>
</dbReference>
<sequence>MITIVDYGIGNLRSVQKAFERVGVPALLSSKPQEIEQAQKIVLPGVGAFRACMEGLRRYEMVDPLLCFLGTGRPFLGVCVGMQLLFSQCEEFGLCAGLGIFPGKVVRFPSFESSAGDRLKVPHMGWNEIEILRPAPVLAGLSSGARVYFVHSYYPVPEDPEVVATRTWYGLPFASSVWRGHIFGTQFHPEKSQRVGLEILRRFGDL</sequence>
<evidence type="ECO:0000313" key="14">
    <source>
        <dbReference type="Proteomes" id="UP000741360"/>
    </source>
</evidence>
<dbReference type="AlphaFoldDB" id="A0A932GP01"/>
<dbReference type="InterPro" id="IPR029062">
    <property type="entry name" value="Class_I_gatase-like"/>
</dbReference>
<comment type="pathway">
    <text evidence="1 10">Amino-acid biosynthesis; L-histidine biosynthesis; L-histidine from 5-phospho-alpha-D-ribose 1-diphosphate: step 5/9.</text>
</comment>
<proteinExistence type="inferred from homology"/>
<evidence type="ECO:0000259" key="12">
    <source>
        <dbReference type="Pfam" id="PF00117"/>
    </source>
</evidence>
<evidence type="ECO:0000256" key="5">
    <source>
        <dbReference type="ARBA" id="ARBA00022962"/>
    </source>
</evidence>
<evidence type="ECO:0000313" key="13">
    <source>
        <dbReference type="EMBL" id="MBI3014562.1"/>
    </source>
</evidence>
<feature type="active site" evidence="10 11">
    <location>
        <position position="190"/>
    </location>
</feature>
<feature type="domain" description="Glutamine amidotransferase" evidence="12">
    <location>
        <begin position="4"/>
        <end position="203"/>
    </location>
</feature>
<keyword evidence="3 10" id="KW-0028">Amino-acid biosynthesis</keyword>
<dbReference type="Proteomes" id="UP000741360">
    <property type="component" value="Unassembled WGS sequence"/>
</dbReference>
<comment type="subcellular location">
    <subcellularLocation>
        <location evidence="10">Cytoplasm</location>
    </subcellularLocation>
</comment>
<comment type="caution">
    <text evidence="13">The sequence shown here is derived from an EMBL/GenBank/DDBJ whole genome shotgun (WGS) entry which is preliminary data.</text>
</comment>
<evidence type="ECO:0000256" key="1">
    <source>
        <dbReference type="ARBA" id="ARBA00005091"/>
    </source>
</evidence>
<comment type="catalytic activity">
    <reaction evidence="8 10">
        <text>5-[(5-phospho-1-deoxy-D-ribulos-1-ylimino)methylamino]-1-(5-phospho-beta-D-ribosyl)imidazole-4-carboxamide + L-glutamine = D-erythro-1-(imidazol-4-yl)glycerol 3-phosphate + 5-amino-1-(5-phospho-beta-D-ribosyl)imidazole-4-carboxamide + L-glutamate + H(+)</text>
        <dbReference type="Rhea" id="RHEA:24793"/>
        <dbReference type="ChEBI" id="CHEBI:15378"/>
        <dbReference type="ChEBI" id="CHEBI:29985"/>
        <dbReference type="ChEBI" id="CHEBI:58278"/>
        <dbReference type="ChEBI" id="CHEBI:58359"/>
        <dbReference type="ChEBI" id="CHEBI:58475"/>
        <dbReference type="ChEBI" id="CHEBI:58525"/>
        <dbReference type="EC" id="4.3.2.10"/>
    </reaction>
</comment>
<dbReference type="GO" id="GO:0000105">
    <property type="term" value="P:L-histidine biosynthetic process"/>
    <property type="evidence" value="ECO:0007669"/>
    <property type="project" value="UniProtKB-UniRule"/>
</dbReference>
<evidence type="ECO:0000256" key="8">
    <source>
        <dbReference type="ARBA" id="ARBA00047838"/>
    </source>
</evidence>
<evidence type="ECO:0000256" key="11">
    <source>
        <dbReference type="PIRSR" id="PIRSR000495-1"/>
    </source>
</evidence>
<dbReference type="NCBIfam" id="TIGR01855">
    <property type="entry name" value="IMP_synth_hisH"/>
    <property type="match status" value="1"/>
</dbReference>
<dbReference type="GO" id="GO:0004359">
    <property type="term" value="F:glutaminase activity"/>
    <property type="evidence" value="ECO:0007669"/>
    <property type="project" value="UniProtKB-EC"/>
</dbReference>
<evidence type="ECO:0000256" key="4">
    <source>
        <dbReference type="ARBA" id="ARBA00022801"/>
    </source>
</evidence>
<evidence type="ECO:0000256" key="9">
    <source>
        <dbReference type="ARBA" id="ARBA00049534"/>
    </source>
</evidence>
<dbReference type="InterPro" id="IPR017926">
    <property type="entry name" value="GATASE"/>
</dbReference>
<keyword evidence="6 10" id="KW-0368">Histidine biosynthesis</keyword>
<dbReference type="Pfam" id="PF00117">
    <property type="entry name" value="GATase"/>
    <property type="match status" value="1"/>
</dbReference>
<keyword evidence="10" id="KW-0963">Cytoplasm</keyword>
<keyword evidence="5 10" id="KW-0315">Glutamine amidotransferase</keyword>
<organism evidence="13 14">
    <name type="scientific">Tectimicrobiota bacterium</name>
    <dbReference type="NCBI Taxonomy" id="2528274"/>
    <lineage>
        <taxon>Bacteria</taxon>
        <taxon>Pseudomonadati</taxon>
        <taxon>Nitrospinota/Tectimicrobiota group</taxon>
        <taxon>Candidatus Tectimicrobiota</taxon>
    </lineage>
</organism>
<dbReference type="PANTHER" id="PTHR42701">
    <property type="entry name" value="IMIDAZOLE GLYCEROL PHOSPHATE SYNTHASE SUBUNIT HISH"/>
    <property type="match status" value="1"/>
</dbReference>
<dbReference type="EMBL" id="JACPSX010000104">
    <property type="protein sequence ID" value="MBI3014562.1"/>
    <property type="molecule type" value="Genomic_DNA"/>
</dbReference>
<evidence type="ECO:0000256" key="2">
    <source>
        <dbReference type="ARBA" id="ARBA00011152"/>
    </source>
</evidence>
<dbReference type="EC" id="3.5.1.2" evidence="10"/>
<reference evidence="13" key="1">
    <citation type="submission" date="2020-07" db="EMBL/GenBank/DDBJ databases">
        <title>Huge and variable diversity of episymbiotic CPR bacteria and DPANN archaea in groundwater ecosystems.</title>
        <authorList>
            <person name="He C.Y."/>
            <person name="Keren R."/>
            <person name="Whittaker M."/>
            <person name="Farag I.F."/>
            <person name="Doudna J."/>
            <person name="Cate J.H.D."/>
            <person name="Banfield J.F."/>
        </authorList>
    </citation>
    <scope>NUCLEOTIDE SEQUENCE</scope>
    <source>
        <strain evidence="13">NC_groundwater_717_Ag_S-0.2um_59_8</strain>
    </source>
</reference>
<evidence type="ECO:0000256" key="3">
    <source>
        <dbReference type="ARBA" id="ARBA00022605"/>
    </source>
</evidence>
<dbReference type="PIRSF" id="PIRSF000495">
    <property type="entry name" value="Amidotransf_hisH"/>
    <property type="match status" value="1"/>
</dbReference>
<evidence type="ECO:0000256" key="10">
    <source>
        <dbReference type="HAMAP-Rule" id="MF_00278"/>
    </source>
</evidence>
<accession>A0A932GP01</accession>
<dbReference type="HAMAP" id="MF_00278">
    <property type="entry name" value="HisH"/>
    <property type="match status" value="1"/>
</dbReference>
<keyword evidence="7 10" id="KW-0456">Lyase</keyword>
<comment type="subunit">
    <text evidence="2 10">Heterodimer of HisH and HisF.</text>
</comment>
<keyword evidence="4 10" id="KW-0378">Hydrolase</keyword>
<dbReference type="Gene3D" id="3.40.50.880">
    <property type="match status" value="1"/>
</dbReference>
<dbReference type="InterPro" id="IPR010139">
    <property type="entry name" value="Imidazole-glycPsynth_HisH"/>
</dbReference>
<comment type="catalytic activity">
    <reaction evidence="9 10">
        <text>L-glutamine + H2O = L-glutamate + NH4(+)</text>
        <dbReference type="Rhea" id="RHEA:15889"/>
        <dbReference type="ChEBI" id="CHEBI:15377"/>
        <dbReference type="ChEBI" id="CHEBI:28938"/>
        <dbReference type="ChEBI" id="CHEBI:29985"/>
        <dbReference type="ChEBI" id="CHEBI:58359"/>
        <dbReference type="EC" id="3.5.1.2"/>
    </reaction>
</comment>
<dbReference type="SUPFAM" id="SSF52317">
    <property type="entry name" value="Class I glutamine amidotransferase-like"/>
    <property type="match status" value="1"/>
</dbReference>
<dbReference type="PROSITE" id="PS51273">
    <property type="entry name" value="GATASE_TYPE_1"/>
    <property type="match status" value="1"/>
</dbReference>
<comment type="function">
    <text evidence="10">IGPS catalyzes the conversion of PRFAR and glutamine to IGP, AICAR and glutamate. The HisH subunit catalyzes the hydrolysis of glutamine to glutamate and ammonia as part of the synthesis of IGP and AICAR. The resulting ammonia molecule is channeled to the active site of HisF.</text>
</comment>
<dbReference type="GO" id="GO:0000107">
    <property type="term" value="F:imidazoleglycerol-phosphate synthase activity"/>
    <property type="evidence" value="ECO:0007669"/>
    <property type="project" value="UniProtKB-UniRule"/>
</dbReference>
<evidence type="ECO:0000256" key="6">
    <source>
        <dbReference type="ARBA" id="ARBA00023102"/>
    </source>
</evidence>
<dbReference type="GO" id="GO:0005737">
    <property type="term" value="C:cytoplasm"/>
    <property type="evidence" value="ECO:0007669"/>
    <property type="project" value="UniProtKB-SubCell"/>
</dbReference>